<dbReference type="InterPro" id="IPR002355">
    <property type="entry name" value="Cu_oxidase_Cu_BS"/>
</dbReference>
<dbReference type="InterPro" id="IPR001117">
    <property type="entry name" value="Cu-oxidase_2nd"/>
</dbReference>
<evidence type="ECO:0000256" key="4">
    <source>
        <dbReference type="SAM" id="SignalP"/>
    </source>
</evidence>
<dbReference type="Proteomes" id="UP000075604">
    <property type="component" value="Unassembled WGS sequence"/>
</dbReference>
<dbReference type="PROSITE" id="PS00080">
    <property type="entry name" value="MULTICOPPER_OXIDASE2"/>
    <property type="match status" value="1"/>
</dbReference>
<feature type="domain" description="Plastocyanin-like" evidence="6">
    <location>
        <begin position="362"/>
        <end position="466"/>
    </location>
</feature>
<evidence type="ECO:0000259" key="5">
    <source>
        <dbReference type="Pfam" id="PF00394"/>
    </source>
</evidence>
<dbReference type="Pfam" id="PF00394">
    <property type="entry name" value="Cu-oxidase"/>
    <property type="match status" value="1"/>
</dbReference>
<reference evidence="8 9" key="1">
    <citation type="submission" date="2014-02" db="EMBL/GenBank/DDBJ databases">
        <title>The small core and large imbalanced accessory genome model reveals a collaborative survival strategy of Sorangium cellulosum strains in nature.</title>
        <authorList>
            <person name="Han K."/>
            <person name="Peng R."/>
            <person name="Blom J."/>
            <person name="Li Y.-Z."/>
        </authorList>
    </citation>
    <scope>NUCLEOTIDE SEQUENCE [LARGE SCALE GENOMIC DNA]</scope>
    <source>
        <strain evidence="8 9">So0157-18</strain>
    </source>
</reference>
<proteinExistence type="predicted"/>
<evidence type="ECO:0000256" key="2">
    <source>
        <dbReference type="ARBA" id="ARBA00023002"/>
    </source>
</evidence>
<feature type="domain" description="Plastocyanin-like" evidence="5">
    <location>
        <begin position="204"/>
        <end position="290"/>
    </location>
</feature>
<protein>
    <submittedName>
        <fullName evidence="8">Copper oxidase</fullName>
    </submittedName>
</protein>
<accession>A0A150P8I9</accession>
<feature type="domain" description="Plastocyanin-like" evidence="7">
    <location>
        <begin position="60"/>
        <end position="171"/>
    </location>
</feature>
<comment type="caution">
    <text evidence="8">The sequence shown here is derived from an EMBL/GenBank/DDBJ whole genome shotgun (WGS) entry which is preliminary data.</text>
</comment>
<evidence type="ECO:0000259" key="6">
    <source>
        <dbReference type="Pfam" id="PF07731"/>
    </source>
</evidence>
<keyword evidence="4" id="KW-0732">Signal</keyword>
<dbReference type="EMBL" id="JELX01003547">
    <property type="protein sequence ID" value="KYF51950.1"/>
    <property type="molecule type" value="Genomic_DNA"/>
</dbReference>
<keyword evidence="1" id="KW-0479">Metal-binding</keyword>
<evidence type="ECO:0000256" key="1">
    <source>
        <dbReference type="ARBA" id="ARBA00022723"/>
    </source>
</evidence>
<feature type="chain" id="PRO_5007565659" evidence="4">
    <location>
        <begin position="23"/>
        <end position="467"/>
    </location>
</feature>
<dbReference type="InterPro" id="IPR045087">
    <property type="entry name" value="Cu-oxidase_fam"/>
</dbReference>
<sequence length="467" mass="51559">MIRLSRALVGVASLWLLAAGCAAERVEEPPVPDAWGEPAAVPDRNPDPRIVEVDLEAKEAEKTYLEGTTTTVWSYNGTVPGPLIEANVGDTLIVHLKNSLPEATTIHWHGVRVPNEMDGVMAVQEPIAPGETFTYQFTLRDAGFYWFHPHVMEPEQIQKGLFGVIRVRGPNEPEADVEKIAVLGDVFLNKDGTFNEELDDDTIMMGREGNVVLVNGEVMPALDMQPGGLTRLRIVNVANGRFFNLALPGHTFRVIGTDGGLVPKPYDTERLLVSPGERYDVLLIAEGEPGTELTLMNEPYERGHHTGLAEPMPLARVRIGEGPRLSGRTLPETGPAIERLPGGPAEATITFDEGYVDGKLTFTIDGKAFPDVPPIDVENGSVHVYDLKNDAEMDHPFHLHGFFFQVLARDDVPVADEELANKDTVILPQRSTVRIVTRFDEPGMWMYHCHILEHTERGMMGEIHVEP</sequence>
<dbReference type="InterPro" id="IPR008972">
    <property type="entry name" value="Cupredoxin"/>
</dbReference>
<evidence type="ECO:0000259" key="7">
    <source>
        <dbReference type="Pfam" id="PF07732"/>
    </source>
</evidence>
<feature type="signal peptide" evidence="4">
    <location>
        <begin position="1"/>
        <end position="22"/>
    </location>
</feature>
<dbReference type="InterPro" id="IPR011706">
    <property type="entry name" value="Cu-oxidase_C"/>
</dbReference>
<dbReference type="AlphaFoldDB" id="A0A150P8I9"/>
<dbReference type="Gene3D" id="2.60.40.420">
    <property type="entry name" value="Cupredoxins - blue copper proteins"/>
    <property type="match status" value="3"/>
</dbReference>
<dbReference type="GO" id="GO:0005507">
    <property type="term" value="F:copper ion binding"/>
    <property type="evidence" value="ECO:0007669"/>
    <property type="project" value="InterPro"/>
</dbReference>
<dbReference type="PROSITE" id="PS00079">
    <property type="entry name" value="MULTICOPPER_OXIDASE1"/>
    <property type="match status" value="1"/>
</dbReference>
<dbReference type="PANTHER" id="PTHR11709">
    <property type="entry name" value="MULTI-COPPER OXIDASE"/>
    <property type="match status" value="1"/>
</dbReference>
<gene>
    <name evidence="8" type="ORF">BE04_48845</name>
</gene>
<evidence type="ECO:0000256" key="3">
    <source>
        <dbReference type="SAM" id="MobiDB-lite"/>
    </source>
</evidence>
<evidence type="ECO:0000313" key="9">
    <source>
        <dbReference type="Proteomes" id="UP000075604"/>
    </source>
</evidence>
<dbReference type="PROSITE" id="PS51257">
    <property type="entry name" value="PROKAR_LIPOPROTEIN"/>
    <property type="match status" value="1"/>
</dbReference>
<dbReference type="InterPro" id="IPR033138">
    <property type="entry name" value="Cu_oxidase_CS"/>
</dbReference>
<feature type="region of interest" description="Disordered" evidence="3">
    <location>
        <begin position="323"/>
        <end position="343"/>
    </location>
</feature>
<organism evidence="8 9">
    <name type="scientific">Sorangium cellulosum</name>
    <name type="common">Polyangium cellulosum</name>
    <dbReference type="NCBI Taxonomy" id="56"/>
    <lineage>
        <taxon>Bacteria</taxon>
        <taxon>Pseudomonadati</taxon>
        <taxon>Myxococcota</taxon>
        <taxon>Polyangia</taxon>
        <taxon>Polyangiales</taxon>
        <taxon>Polyangiaceae</taxon>
        <taxon>Sorangium</taxon>
    </lineage>
</organism>
<dbReference type="SUPFAM" id="SSF49503">
    <property type="entry name" value="Cupredoxins"/>
    <property type="match status" value="3"/>
</dbReference>
<dbReference type="Pfam" id="PF07731">
    <property type="entry name" value="Cu-oxidase_2"/>
    <property type="match status" value="1"/>
</dbReference>
<dbReference type="Pfam" id="PF07732">
    <property type="entry name" value="Cu-oxidase_3"/>
    <property type="match status" value="1"/>
</dbReference>
<dbReference type="CDD" id="cd13881">
    <property type="entry name" value="CuRO_2_McoC_like"/>
    <property type="match status" value="1"/>
</dbReference>
<keyword evidence="2" id="KW-0560">Oxidoreductase</keyword>
<dbReference type="GO" id="GO:0016491">
    <property type="term" value="F:oxidoreductase activity"/>
    <property type="evidence" value="ECO:0007669"/>
    <property type="project" value="UniProtKB-KW"/>
</dbReference>
<name>A0A150P8I9_SORCE</name>
<dbReference type="InterPro" id="IPR011707">
    <property type="entry name" value="Cu-oxidase-like_N"/>
</dbReference>
<evidence type="ECO:0000313" key="8">
    <source>
        <dbReference type="EMBL" id="KYF51950.1"/>
    </source>
</evidence>
<dbReference type="CDD" id="cd13861">
    <property type="entry name" value="CuRO_1_CumA_like"/>
    <property type="match status" value="1"/>
</dbReference>